<dbReference type="CDD" id="cd02651">
    <property type="entry name" value="nuc_hydro_IU_UC_XIUA"/>
    <property type="match status" value="1"/>
</dbReference>
<dbReference type="GeneID" id="30149507"/>
<gene>
    <name evidence="5" type="ORF">BABINDRAFT_33839</name>
</gene>
<dbReference type="RefSeq" id="XP_018986475.1">
    <property type="nucleotide sequence ID" value="XM_019131654.1"/>
</dbReference>
<dbReference type="Proteomes" id="UP000094336">
    <property type="component" value="Unassembled WGS sequence"/>
</dbReference>
<evidence type="ECO:0000256" key="3">
    <source>
        <dbReference type="ARBA" id="ARBA00023295"/>
    </source>
</evidence>
<dbReference type="EMBL" id="KV454428">
    <property type="protein sequence ID" value="ODQ81147.1"/>
    <property type="molecule type" value="Genomic_DNA"/>
</dbReference>
<dbReference type="PANTHER" id="PTHR12304">
    <property type="entry name" value="INOSINE-URIDINE PREFERRING NUCLEOSIDE HYDROLASE"/>
    <property type="match status" value="1"/>
</dbReference>
<keyword evidence="6" id="KW-1185">Reference proteome</keyword>
<comment type="similarity">
    <text evidence="1">Belongs to the IUNH family.</text>
</comment>
<dbReference type="PROSITE" id="PS01247">
    <property type="entry name" value="IUNH"/>
    <property type="match status" value="1"/>
</dbReference>
<dbReference type="GO" id="GO:0045437">
    <property type="term" value="F:uridine nucleosidase activity"/>
    <property type="evidence" value="ECO:0007669"/>
    <property type="project" value="UniProtKB-ARBA"/>
</dbReference>
<protein>
    <recommendedName>
        <fullName evidence="4">Inosine/uridine-preferring nucleoside hydrolase domain-containing protein</fullName>
    </recommendedName>
</protein>
<dbReference type="InterPro" id="IPR036452">
    <property type="entry name" value="Ribo_hydro-like"/>
</dbReference>
<dbReference type="InterPro" id="IPR001910">
    <property type="entry name" value="Inosine/uridine_hydrolase_dom"/>
</dbReference>
<accession>A0A1E3QVZ2</accession>
<dbReference type="GO" id="GO:0006152">
    <property type="term" value="P:purine nucleoside catabolic process"/>
    <property type="evidence" value="ECO:0007669"/>
    <property type="project" value="TreeGrafter"/>
</dbReference>
<organism evidence="5 6">
    <name type="scientific">Babjeviella inositovora NRRL Y-12698</name>
    <dbReference type="NCBI Taxonomy" id="984486"/>
    <lineage>
        <taxon>Eukaryota</taxon>
        <taxon>Fungi</taxon>
        <taxon>Dikarya</taxon>
        <taxon>Ascomycota</taxon>
        <taxon>Saccharomycotina</taxon>
        <taxon>Pichiomycetes</taxon>
        <taxon>Serinales incertae sedis</taxon>
        <taxon>Babjeviella</taxon>
    </lineage>
</organism>
<dbReference type="AlphaFoldDB" id="A0A1E3QVZ2"/>
<dbReference type="Pfam" id="PF01156">
    <property type="entry name" value="IU_nuc_hydro"/>
    <property type="match status" value="1"/>
</dbReference>
<evidence type="ECO:0000313" key="6">
    <source>
        <dbReference type="Proteomes" id="UP000094336"/>
    </source>
</evidence>
<dbReference type="Gene3D" id="3.90.245.10">
    <property type="entry name" value="Ribonucleoside hydrolase-like"/>
    <property type="match status" value="1"/>
</dbReference>
<evidence type="ECO:0000313" key="5">
    <source>
        <dbReference type="EMBL" id="ODQ81147.1"/>
    </source>
</evidence>
<dbReference type="STRING" id="984486.A0A1E3QVZ2"/>
<dbReference type="PANTHER" id="PTHR12304:SF4">
    <property type="entry name" value="URIDINE NUCLEOSIDASE"/>
    <property type="match status" value="1"/>
</dbReference>
<keyword evidence="3" id="KW-0326">Glycosidase</keyword>
<reference evidence="6" key="1">
    <citation type="submission" date="2016-05" db="EMBL/GenBank/DDBJ databases">
        <title>Comparative genomics of biotechnologically important yeasts.</title>
        <authorList>
            <consortium name="DOE Joint Genome Institute"/>
            <person name="Riley R."/>
            <person name="Haridas S."/>
            <person name="Wolfe K.H."/>
            <person name="Lopes M.R."/>
            <person name="Hittinger C.T."/>
            <person name="Goker M."/>
            <person name="Salamov A."/>
            <person name="Wisecaver J."/>
            <person name="Long T.M."/>
            <person name="Aerts A.L."/>
            <person name="Barry K."/>
            <person name="Choi C."/>
            <person name="Clum A."/>
            <person name="Coughlan A.Y."/>
            <person name="Deshpande S."/>
            <person name="Douglass A.P."/>
            <person name="Hanson S.J."/>
            <person name="Klenk H.-P."/>
            <person name="Labutti K."/>
            <person name="Lapidus A."/>
            <person name="Lindquist E."/>
            <person name="Lipzen A."/>
            <person name="Meier-Kolthoff J.P."/>
            <person name="Ohm R.A."/>
            <person name="Otillar R.P."/>
            <person name="Pangilinan J."/>
            <person name="Peng Y."/>
            <person name="Rokas A."/>
            <person name="Rosa C.A."/>
            <person name="Scheuner C."/>
            <person name="Sibirny A.A."/>
            <person name="Slot J.C."/>
            <person name="Stielow J.B."/>
            <person name="Sun H."/>
            <person name="Kurtzman C.P."/>
            <person name="Blackwell M."/>
            <person name="Grigoriev I.V."/>
            <person name="Jeffries T.W."/>
        </authorList>
    </citation>
    <scope>NUCLEOTIDE SEQUENCE [LARGE SCALE GENOMIC DNA]</scope>
    <source>
        <strain evidence="6">NRRL Y-12698</strain>
    </source>
</reference>
<dbReference type="OrthoDB" id="432381at2759"/>
<evidence type="ECO:0000256" key="1">
    <source>
        <dbReference type="ARBA" id="ARBA00009176"/>
    </source>
</evidence>
<proteinExistence type="inferred from homology"/>
<dbReference type="SUPFAM" id="SSF53590">
    <property type="entry name" value="Nucleoside hydrolase"/>
    <property type="match status" value="1"/>
</dbReference>
<feature type="domain" description="Inosine/uridine-preferring nucleoside hydrolase" evidence="4">
    <location>
        <begin position="8"/>
        <end position="311"/>
    </location>
</feature>
<evidence type="ECO:0000259" key="4">
    <source>
        <dbReference type="Pfam" id="PF01156"/>
    </source>
</evidence>
<dbReference type="InterPro" id="IPR023186">
    <property type="entry name" value="IUNH"/>
</dbReference>
<dbReference type="GO" id="GO:0005829">
    <property type="term" value="C:cytosol"/>
    <property type="evidence" value="ECO:0007669"/>
    <property type="project" value="TreeGrafter"/>
</dbReference>
<dbReference type="InterPro" id="IPR015910">
    <property type="entry name" value="I/U_nuclsd_hydro_CS"/>
</dbReference>
<name>A0A1E3QVZ2_9ASCO</name>
<sequence>MTVERIPIWLDCDPGHDDVVAILVAVFHPKLELLGISTVYGNTSLENTTANALAILTAIGRTDIPVHVGAAQPLVKTVSHAQEIHGESGLDGSSLVPLPATTASLIPAIEAMKTAVETHPGMSIVATGTLTNMAQLYAAYPHLKPLIRYVSIMGGGINIGNKSKYAEFNIVCDPEAALQVLTDAEMAPKTILIPLNLTHQAICTKKVRVGLYDPSNPSKSSPLRQMFSELMMFFAITCETQGFMDGPPVHDPVAVYVLLAMYGEAGLGFEYTSYDLTVPLEGEREGETAVVKEDPQGVKVGLGLNIEKFWNAFLQCMELADVNAPLNRK</sequence>
<keyword evidence="2" id="KW-0378">Hydrolase</keyword>
<dbReference type="GO" id="GO:0008477">
    <property type="term" value="F:purine nucleosidase activity"/>
    <property type="evidence" value="ECO:0007669"/>
    <property type="project" value="TreeGrafter"/>
</dbReference>
<evidence type="ECO:0000256" key="2">
    <source>
        <dbReference type="ARBA" id="ARBA00022801"/>
    </source>
</evidence>